<gene>
    <name evidence="2" type="ORF">A6A05_00665</name>
</gene>
<evidence type="ECO:0000313" key="3">
    <source>
        <dbReference type="Proteomes" id="UP000078543"/>
    </source>
</evidence>
<dbReference type="InterPro" id="IPR036514">
    <property type="entry name" value="SGNH_hydro_sf"/>
</dbReference>
<feature type="domain" description="SGNH hydrolase-type esterase" evidence="1">
    <location>
        <begin position="116"/>
        <end position="346"/>
    </location>
</feature>
<dbReference type="Gene3D" id="3.40.50.1110">
    <property type="entry name" value="SGNH hydrolase"/>
    <property type="match status" value="1"/>
</dbReference>
<protein>
    <recommendedName>
        <fullName evidence="1">SGNH hydrolase-type esterase domain-containing protein</fullName>
    </recommendedName>
</protein>
<evidence type="ECO:0000259" key="1">
    <source>
        <dbReference type="Pfam" id="PF13472"/>
    </source>
</evidence>
<dbReference type="SUPFAM" id="SSF52266">
    <property type="entry name" value="SGNH hydrolase"/>
    <property type="match status" value="1"/>
</dbReference>
<dbReference type="RefSeq" id="WP_068498217.1">
    <property type="nucleotide sequence ID" value="NZ_LWQU01000104.1"/>
</dbReference>
<dbReference type="InterPro" id="IPR013830">
    <property type="entry name" value="SGNH_hydro"/>
</dbReference>
<sequence length="376" mass="41192">MIAVVTLGLAEGMARLVSALERSEIPAVARLVNARLQLNPYQEPSDRYPRHWRLRTGWYADSRDLAAIKRASGREEGARFLEQASSIGFGLPLVVNSDGFKGPDLLAERTMPRLLAVGDSVTFGVAGWDYVRAMEASLALEGLRMEGVNAGVEGYSTLNALHERPRLVAIRADVCLLMIGWNDLFAEDGRYGTLGGHFHFAGMIRRVSRFLADSDRSAADKALRDRPKRPVVDDADVRRYQGYRPAFVDDLERLGVTLEQGGCRIAISTLAGLYTDNEPPSAKALAIGHLPAFTDNPYVLAAMTAGTNNALRGLAARHGWHLVDIAAWADRTAHPRADWFSDGVHLWAWALARLGDELARELRSDLFSPGLAPPGQ</sequence>
<dbReference type="AlphaFoldDB" id="A0A178MWH8"/>
<dbReference type="STRING" id="1437059.A6A05_00665"/>
<name>A0A178MWH8_9PROT</name>
<organism evidence="2 3">
    <name type="scientific">Magnetospirillum moscoviense</name>
    <dbReference type="NCBI Taxonomy" id="1437059"/>
    <lineage>
        <taxon>Bacteria</taxon>
        <taxon>Pseudomonadati</taxon>
        <taxon>Pseudomonadota</taxon>
        <taxon>Alphaproteobacteria</taxon>
        <taxon>Rhodospirillales</taxon>
        <taxon>Rhodospirillaceae</taxon>
        <taxon>Magnetospirillum</taxon>
    </lineage>
</organism>
<dbReference type="EMBL" id="LWQU01000104">
    <property type="protein sequence ID" value="OAN55106.1"/>
    <property type="molecule type" value="Genomic_DNA"/>
</dbReference>
<evidence type="ECO:0000313" key="2">
    <source>
        <dbReference type="EMBL" id="OAN55106.1"/>
    </source>
</evidence>
<dbReference type="CDD" id="cd00229">
    <property type="entry name" value="SGNH_hydrolase"/>
    <property type="match status" value="1"/>
</dbReference>
<comment type="caution">
    <text evidence="2">The sequence shown here is derived from an EMBL/GenBank/DDBJ whole genome shotgun (WGS) entry which is preliminary data.</text>
</comment>
<reference evidence="2 3" key="1">
    <citation type="submission" date="2016-04" db="EMBL/GenBank/DDBJ databases">
        <title>Draft genome sequence of freshwater magnetotactic bacteria Magnetospirillum marisnigri SP-1 and Magnetospirillum moscoviense BB-1.</title>
        <authorList>
            <person name="Koziaeva V."/>
            <person name="Dziuba M.V."/>
            <person name="Ivanov T.M."/>
            <person name="Kuznetsov B."/>
            <person name="Grouzdev D.S."/>
        </authorList>
    </citation>
    <scope>NUCLEOTIDE SEQUENCE [LARGE SCALE GENOMIC DNA]</scope>
    <source>
        <strain evidence="2 3">BB-1</strain>
    </source>
</reference>
<keyword evidence="3" id="KW-1185">Reference proteome</keyword>
<dbReference type="Proteomes" id="UP000078543">
    <property type="component" value="Unassembled WGS sequence"/>
</dbReference>
<dbReference type="GO" id="GO:0016788">
    <property type="term" value="F:hydrolase activity, acting on ester bonds"/>
    <property type="evidence" value="ECO:0007669"/>
    <property type="project" value="UniProtKB-ARBA"/>
</dbReference>
<accession>A0A178MWH8</accession>
<dbReference type="Pfam" id="PF13472">
    <property type="entry name" value="Lipase_GDSL_2"/>
    <property type="match status" value="1"/>
</dbReference>
<proteinExistence type="predicted"/>